<dbReference type="GO" id="GO:0003958">
    <property type="term" value="F:NADPH-hemoprotein reductase activity"/>
    <property type="evidence" value="ECO:0007669"/>
    <property type="project" value="UniProtKB-EC"/>
</dbReference>
<dbReference type="RefSeq" id="XP_008873718.1">
    <property type="nucleotide sequence ID" value="XM_008875496.1"/>
</dbReference>
<dbReference type="InterPro" id="IPR039261">
    <property type="entry name" value="FNR_nucleotide-bd"/>
</dbReference>
<dbReference type="eggNOG" id="KOG1158">
    <property type="taxonomic scope" value="Eukaryota"/>
</dbReference>
<dbReference type="InterPro" id="IPR001709">
    <property type="entry name" value="Flavoprot_Pyr_Nucl_cyt_Rdtase"/>
</dbReference>
<dbReference type="PROSITE" id="PS51384">
    <property type="entry name" value="FAD_FR"/>
    <property type="match status" value="1"/>
</dbReference>
<dbReference type="Gene3D" id="1.20.990.10">
    <property type="entry name" value="NADPH-cytochrome p450 Reductase, Chain A, domain 3"/>
    <property type="match status" value="1"/>
</dbReference>
<dbReference type="STRING" id="157072.A0A024TU50"/>
<evidence type="ECO:0000256" key="3">
    <source>
        <dbReference type="ARBA" id="ARBA00022827"/>
    </source>
</evidence>
<dbReference type="SUPFAM" id="SSF52343">
    <property type="entry name" value="Ferredoxin reductase-like, C-terminal NADP-linked domain"/>
    <property type="match status" value="1"/>
</dbReference>
<reference evidence="8" key="1">
    <citation type="submission" date="2013-12" db="EMBL/GenBank/DDBJ databases">
        <title>The Genome Sequence of Aphanomyces invadans NJM9701.</title>
        <authorList>
            <consortium name="The Broad Institute Genomics Platform"/>
            <person name="Russ C."/>
            <person name="Tyler B."/>
            <person name="van West P."/>
            <person name="Dieguez-Uribeondo J."/>
            <person name="Young S.K."/>
            <person name="Zeng Q."/>
            <person name="Gargeya S."/>
            <person name="Fitzgerald M."/>
            <person name="Abouelleil A."/>
            <person name="Alvarado L."/>
            <person name="Chapman S.B."/>
            <person name="Gainer-Dewar J."/>
            <person name="Goldberg J."/>
            <person name="Griggs A."/>
            <person name="Gujja S."/>
            <person name="Hansen M."/>
            <person name="Howarth C."/>
            <person name="Imamovic A."/>
            <person name="Ireland A."/>
            <person name="Larimer J."/>
            <person name="McCowan C."/>
            <person name="Murphy C."/>
            <person name="Pearson M."/>
            <person name="Poon T.W."/>
            <person name="Priest M."/>
            <person name="Roberts A."/>
            <person name="Saif S."/>
            <person name="Shea T."/>
            <person name="Sykes S."/>
            <person name="Wortman J."/>
            <person name="Nusbaum C."/>
            <person name="Birren B."/>
        </authorList>
    </citation>
    <scope>NUCLEOTIDE SEQUENCE [LARGE SCALE GENOMIC DNA]</scope>
    <source>
        <strain evidence="8">NJM9701</strain>
    </source>
</reference>
<dbReference type="InterPro" id="IPR017938">
    <property type="entry name" value="Riboflavin_synthase-like_b-brl"/>
</dbReference>
<dbReference type="InterPro" id="IPR017927">
    <property type="entry name" value="FAD-bd_FR_type"/>
</dbReference>
<dbReference type="InterPro" id="IPR001433">
    <property type="entry name" value="OxRdtase_FAD/NAD-bd"/>
</dbReference>
<keyword evidence="3" id="KW-0274">FAD</keyword>
<dbReference type="PANTHER" id="PTHR19384">
    <property type="entry name" value="NITRIC OXIDE SYNTHASE-RELATED"/>
    <property type="match status" value="1"/>
</dbReference>
<evidence type="ECO:0000256" key="5">
    <source>
        <dbReference type="ARBA" id="ARBA00023797"/>
    </source>
</evidence>
<accession>A0A024TU50</accession>
<dbReference type="EC" id="1.6.2.4" evidence="5"/>
<gene>
    <name evidence="8" type="ORF">H310_09429</name>
</gene>
<dbReference type="VEuPathDB" id="FungiDB:H310_09429"/>
<comment type="cofactor">
    <cofactor evidence="1">
        <name>FAD</name>
        <dbReference type="ChEBI" id="CHEBI:57692"/>
    </cofactor>
</comment>
<dbReference type="PRINTS" id="PR00371">
    <property type="entry name" value="FPNCR"/>
</dbReference>
<keyword evidence="2" id="KW-0285">Flavoprotein</keyword>
<evidence type="ECO:0000256" key="1">
    <source>
        <dbReference type="ARBA" id="ARBA00001974"/>
    </source>
</evidence>
<protein>
    <recommendedName>
        <fullName evidence="5">NADPH--hemoprotein reductase</fullName>
        <ecNumber evidence="5">1.6.2.4</ecNumber>
    </recommendedName>
</protein>
<dbReference type="GO" id="GO:0005829">
    <property type="term" value="C:cytosol"/>
    <property type="evidence" value="ECO:0007669"/>
    <property type="project" value="TreeGrafter"/>
</dbReference>
<evidence type="ECO:0000256" key="2">
    <source>
        <dbReference type="ARBA" id="ARBA00022630"/>
    </source>
</evidence>
<keyword evidence="4" id="KW-0560">Oxidoreductase</keyword>
<dbReference type="Pfam" id="PF00667">
    <property type="entry name" value="FAD_binding_1"/>
    <property type="match status" value="1"/>
</dbReference>
<dbReference type="PANTHER" id="PTHR19384:SF17">
    <property type="entry name" value="NADPH--CYTOCHROME P450 REDUCTASE"/>
    <property type="match status" value="1"/>
</dbReference>
<proteinExistence type="predicted"/>
<dbReference type="SUPFAM" id="SSF63380">
    <property type="entry name" value="Riboflavin synthase domain-like"/>
    <property type="match status" value="1"/>
</dbReference>
<feature type="domain" description="FAD-binding FR-type" evidence="7">
    <location>
        <begin position="149"/>
        <end position="369"/>
    </location>
</feature>
<dbReference type="AlphaFoldDB" id="A0A024TU50"/>
<dbReference type="Gene3D" id="3.40.50.80">
    <property type="entry name" value="Nucleotide-binding domain of ferredoxin-NADP reductase (FNR) module"/>
    <property type="match status" value="1"/>
</dbReference>
<dbReference type="InterPro" id="IPR003097">
    <property type="entry name" value="CysJ-like_FAD-binding"/>
</dbReference>
<dbReference type="EMBL" id="KI913972">
    <property type="protein sequence ID" value="ETV97509.1"/>
    <property type="molecule type" value="Genomic_DNA"/>
</dbReference>
<dbReference type="GeneID" id="20086479"/>
<sequence>MRIAKYQRCHWSTTFGIVMWGLRRVVVAAARGGRRRARQLSMDAFLAFERELARKKRSVSPPPRPRRLEPPTPPRDGECCNLNCPNCVLLVYHEQLLEYEDSVRWEEGTSVKETGTCDRPTPSDVTLTWASPAEALAWGAHGPWVRPPRGVSPSRVVANRVLTTTPHRSVHHIQVEHAPEMYHTAGNWNAYVPNADTVVSRCLDRLSLPPGADASTAVVQINPGHTKSYPIHEWLSLTSLLTWYVDLMSPPTPRTLRRLSALATAPTEQTRLIDLAADTSRSLSSFADVLDDFPSIVLSAEACLSLAPPLLPRSYTIASSSKQDPTTIALTVAVKAPPLHGRCSTHLASSRPHACRIYGAAAPSSFSEHWRAHFPPSTPQLWIATGTGIAPFRGLLEELSHVEKRPPVALYYGCRNPSDELYHNELTGALAQRVLQSYTPVYSHTPPSSHSPSLPWHVGDKLKQDAAAIFNYLEHGTVYVCGSMAMGRDVNRALVDCLTSQRGWTADRAKTYLKTLQVAGRYVAEVW</sequence>
<dbReference type="GO" id="GO:0010181">
    <property type="term" value="F:FMN binding"/>
    <property type="evidence" value="ECO:0007669"/>
    <property type="project" value="TreeGrafter"/>
</dbReference>
<organism evidence="8">
    <name type="scientific">Aphanomyces invadans</name>
    <dbReference type="NCBI Taxonomy" id="157072"/>
    <lineage>
        <taxon>Eukaryota</taxon>
        <taxon>Sar</taxon>
        <taxon>Stramenopiles</taxon>
        <taxon>Oomycota</taxon>
        <taxon>Saprolegniomycetes</taxon>
        <taxon>Saprolegniales</taxon>
        <taxon>Verrucalvaceae</taxon>
        <taxon>Aphanomyces</taxon>
    </lineage>
</organism>
<evidence type="ECO:0000256" key="4">
    <source>
        <dbReference type="ARBA" id="ARBA00023002"/>
    </source>
</evidence>
<feature type="region of interest" description="Disordered" evidence="6">
    <location>
        <begin position="56"/>
        <end position="75"/>
    </location>
</feature>
<evidence type="ECO:0000259" key="7">
    <source>
        <dbReference type="PROSITE" id="PS51384"/>
    </source>
</evidence>
<dbReference type="InterPro" id="IPR023173">
    <property type="entry name" value="NADPH_Cyt_P450_Rdtase_alpha"/>
</dbReference>
<evidence type="ECO:0000256" key="6">
    <source>
        <dbReference type="SAM" id="MobiDB-lite"/>
    </source>
</evidence>
<name>A0A024TU50_9STRA</name>
<dbReference type="Gene3D" id="2.40.30.10">
    <property type="entry name" value="Translation factors"/>
    <property type="match status" value="1"/>
</dbReference>
<dbReference type="OrthoDB" id="1688044at2759"/>
<dbReference type="GO" id="GO:0050660">
    <property type="term" value="F:flavin adenine dinucleotide binding"/>
    <property type="evidence" value="ECO:0007669"/>
    <property type="project" value="TreeGrafter"/>
</dbReference>
<dbReference type="Pfam" id="PF00175">
    <property type="entry name" value="NAD_binding_1"/>
    <property type="match status" value="1"/>
</dbReference>
<evidence type="ECO:0000313" key="8">
    <source>
        <dbReference type="EMBL" id="ETV97509.1"/>
    </source>
</evidence>